<dbReference type="AlphaFoldDB" id="A0A1M6KQI7"/>
<evidence type="ECO:0000313" key="4">
    <source>
        <dbReference type="EMBL" id="SHJ61189.1"/>
    </source>
</evidence>
<evidence type="ECO:0000313" key="5">
    <source>
        <dbReference type="Proteomes" id="UP000183994"/>
    </source>
</evidence>
<gene>
    <name evidence="4" type="ORF">SAMN02745216_01968</name>
</gene>
<dbReference type="RefSeq" id="WP_073475342.1">
    <property type="nucleotide sequence ID" value="NZ_FQZU01000009.1"/>
</dbReference>
<keyword evidence="1" id="KW-0175">Coiled coil</keyword>
<proteinExistence type="predicted"/>
<protein>
    <recommendedName>
        <fullName evidence="3">DUF4124 domain-containing protein</fullName>
    </recommendedName>
</protein>
<name>A0A1M6KQI7_9BACT</name>
<dbReference type="Pfam" id="PF13511">
    <property type="entry name" value="DUF4124"/>
    <property type="match status" value="1"/>
</dbReference>
<accession>A0A1M6KQI7</accession>
<dbReference type="EMBL" id="FQZU01000009">
    <property type="protein sequence ID" value="SHJ61189.1"/>
    <property type="molecule type" value="Genomic_DNA"/>
</dbReference>
<dbReference type="InterPro" id="IPR025392">
    <property type="entry name" value="DUF4124"/>
</dbReference>
<feature type="chain" id="PRO_5012477720" description="DUF4124 domain-containing protein" evidence="2">
    <location>
        <begin position="23"/>
        <end position="176"/>
    </location>
</feature>
<organism evidence="4 5">
    <name type="scientific">Desulfatibacillum alkenivorans DSM 16219</name>
    <dbReference type="NCBI Taxonomy" id="1121393"/>
    <lineage>
        <taxon>Bacteria</taxon>
        <taxon>Pseudomonadati</taxon>
        <taxon>Thermodesulfobacteriota</taxon>
        <taxon>Desulfobacteria</taxon>
        <taxon>Desulfobacterales</taxon>
        <taxon>Desulfatibacillaceae</taxon>
        <taxon>Desulfatibacillum</taxon>
    </lineage>
</organism>
<dbReference type="OrthoDB" id="5423056at2"/>
<feature type="domain" description="DUF4124" evidence="3">
    <location>
        <begin position="14"/>
        <end position="53"/>
    </location>
</feature>
<feature type="coiled-coil region" evidence="1">
    <location>
        <begin position="60"/>
        <end position="169"/>
    </location>
</feature>
<evidence type="ECO:0000259" key="3">
    <source>
        <dbReference type="Pfam" id="PF13511"/>
    </source>
</evidence>
<keyword evidence="5" id="KW-1185">Reference proteome</keyword>
<dbReference type="Proteomes" id="UP000183994">
    <property type="component" value="Unassembled WGS sequence"/>
</dbReference>
<evidence type="ECO:0000256" key="2">
    <source>
        <dbReference type="SAM" id="SignalP"/>
    </source>
</evidence>
<sequence>MKLIKALIIAGVVFSLAPCACWAEFYRYKDASGAWVYTDNIMEVPADQRPKTYEGVTDNLSDSEKAKLKAEKAARAAKRRAKRHSFPSTVSSDTDRAYADLKAEEDALTEMGKDLKAEQEALGRLRAEAKTQEERDAINLKMAALNKKIQQYEKQRQDYIKKVDVYNRMLQKKIDD</sequence>
<reference evidence="5" key="1">
    <citation type="submission" date="2016-11" db="EMBL/GenBank/DDBJ databases">
        <authorList>
            <person name="Varghese N."/>
            <person name="Submissions S."/>
        </authorList>
    </citation>
    <scope>NUCLEOTIDE SEQUENCE [LARGE SCALE GENOMIC DNA]</scope>
    <source>
        <strain evidence="5">DSM 16219</strain>
    </source>
</reference>
<keyword evidence="2" id="KW-0732">Signal</keyword>
<feature type="signal peptide" evidence="2">
    <location>
        <begin position="1"/>
        <end position="22"/>
    </location>
</feature>
<evidence type="ECO:0000256" key="1">
    <source>
        <dbReference type="SAM" id="Coils"/>
    </source>
</evidence>